<evidence type="ECO:0000256" key="1">
    <source>
        <dbReference type="SAM" id="MobiDB-lite"/>
    </source>
</evidence>
<keyword evidence="4" id="KW-1185">Reference proteome</keyword>
<feature type="non-terminal residue" evidence="3">
    <location>
        <position position="1"/>
    </location>
</feature>
<evidence type="ECO:0000256" key="2">
    <source>
        <dbReference type="SAM" id="Phobius"/>
    </source>
</evidence>
<sequence>SEPKQRILGLSVRRFWIILIVLVVVVAGAIGGGVGGGLAARNASSSAPTRVTNTDTPTATTPSVVGGVSPAPTDGGCPGINNTVYTPLDASGKTIQIQSGGAIQWFRRYCDTNWPAGPGVRDIMKLYMPSLEDCITACAMYNAQLCERHRGGGIASGIYRAVSMVKATGEYCYLKNNTGKMDTLGKPELYSSAVLCMSDEYLIW</sequence>
<reference evidence="3" key="2">
    <citation type="submission" date="2023-05" db="EMBL/GenBank/DDBJ databases">
        <authorList>
            <consortium name="Lawrence Berkeley National Laboratory"/>
            <person name="Steindorff A."/>
            <person name="Hensen N."/>
            <person name="Bonometti L."/>
            <person name="Westerberg I."/>
            <person name="Brannstrom I.O."/>
            <person name="Guillou S."/>
            <person name="Cros-Aarteil S."/>
            <person name="Calhoun S."/>
            <person name="Haridas S."/>
            <person name="Kuo A."/>
            <person name="Mondo S."/>
            <person name="Pangilinan J."/>
            <person name="Riley R."/>
            <person name="Labutti K."/>
            <person name="Andreopoulos B."/>
            <person name="Lipzen A."/>
            <person name="Chen C."/>
            <person name="Yanf M."/>
            <person name="Daum C."/>
            <person name="Ng V."/>
            <person name="Clum A."/>
            <person name="Ohm R."/>
            <person name="Martin F."/>
            <person name="Silar P."/>
            <person name="Natvig D."/>
            <person name="Lalanne C."/>
            <person name="Gautier V."/>
            <person name="Ament-Velasquez S.L."/>
            <person name="Kruys A."/>
            <person name="Hutchinson M.I."/>
            <person name="Powell A.J."/>
            <person name="Barry K."/>
            <person name="Miller A.N."/>
            <person name="Grigoriev I.V."/>
            <person name="Debuchy R."/>
            <person name="Gladieux P."/>
            <person name="Thoren M.H."/>
            <person name="Johannesson H."/>
        </authorList>
    </citation>
    <scope>NUCLEOTIDE SEQUENCE</scope>
    <source>
        <strain evidence="3">CBS 538.74</strain>
    </source>
</reference>
<evidence type="ECO:0008006" key="5">
    <source>
        <dbReference type="Google" id="ProtNLM"/>
    </source>
</evidence>
<dbReference type="EMBL" id="MU856945">
    <property type="protein sequence ID" value="KAK4153294.1"/>
    <property type="molecule type" value="Genomic_DNA"/>
</dbReference>
<feature type="transmembrane region" description="Helical" evidence="2">
    <location>
        <begin position="15"/>
        <end position="40"/>
    </location>
</feature>
<organism evidence="3 4">
    <name type="scientific">Chaetomidium leptoderma</name>
    <dbReference type="NCBI Taxonomy" id="669021"/>
    <lineage>
        <taxon>Eukaryota</taxon>
        <taxon>Fungi</taxon>
        <taxon>Dikarya</taxon>
        <taxon>Ascomycota</taxon>
        <taxon>Pezizomycotina</taxon>
        <taxon>Sordariomycetes</taxon>
        <taxon>Sordariomycetidae</taxon>
        <taxon>Sordariales</taxon>
        <taxon>Chaetomiaceae</taxon>
        <taxon>Chaetomidium</taxon>
    </lineage>
</organism>
<name>A0AAN6ZX20_9PEZI</name>
<keyword evidence="2" id="KW-0812">Transmembrane</keyword>
<keyword evidence="2" id="KW-1133">Transmembrane helix</keyword>
<gene>
    <name evidence="3" type="ORF">C8A00DRAFT_15472</name>
</gene>
<keyword evidence="2" id="KW-0472">Membrane</keyword>
<protein>
    <recommendedName>
        <fullName evidence="5">Apple domain-containing protein</fullName>
    </recommendedName>
</protein>
<comment type="caution">
    <text evidence="3">The sequence shown here is derived from an EMBL/GenBank/DDBJ whole genome shotgun (WGS) entry which is preliminary data.</text>
</comment>
<reference evidence="3" key="1">
    <citation type="journal article" date="2023" name="Mol. Phylogenet. Evol.">
        <title>Genome-scale phylogeny and comparative genomics of the fungal order Sordariales.</title>
        <authorList>
            <person name="Hensen N."/>
            <person name="Bonometti L."/>
            <person name="Westerberg I."/>
            <person name="Brannstrom I.O."/>
            <person name="Guillou S."/>
            <person name="Cros-Aarteil S."/>
            <person name="Calhoun S."/>
            <person name="Haridas S."/>
            <person name="Kuo A."/>
            <person name="Mondo S."/>
            <person name="Pangilinan J."/>
            <person name="Riley R."/>
            <person name="LaButti K."/>
            <person name="Andreopoulos B."/>
            <person name="Lipzen A."/>
            <person name="Chen C."/>
            <person name="Yan M."/>
            <person name="Daum C."/>
            <person name="Ng V."/>
            <person name="Clum A."/>
            <person name="Steindorff A."/>
            <person name="Ohm R.A."/>
            <person name="Martin F."/>
            <person name="Silar P."/>
            <person name="Natvig D.O."/>
            <person name="Lalanne C."/>
            <person name="Gautier V."/>
            <person name="Ament-Velasquez S.L."/>
            <person name="Kruys A."/>
            <person name="Hutchinson M.I."/>
            <person name="Powell A.J."/>
            <person name="Barry K."/>
            <person name="Miller A.N."/>
            <person name="Grigoriev I.V."/>
            <person name="Debuchy R."/>
            <person name="Gladieux P."/>
            <person name="Hiltunen Thoren M."/>
            <person name="Johannesson H."/>
        </authorList>
    </citation>
    <scope>NUCLEOTIDE SEQUENCE</scope>
    <source>
        <strain evidence="3">CBS 538.74</strain>
    </source>
</reference>
<evidence type="ECO:0000313" key="3">
    <source>
        <dbReference type="EMBL" id="KAK4153294.1"/>
    </source>
</evidence>
<accession>A0AAN6ZX20</accession>
<feature type="compositionally biased region" description="Low complexity" evidence="1">
    <location>
        <begin position="48"/>
        <end position="65"/>
    </location>
</feature>
<proteinExistence type="predicted"/>
<dbReference type="Proteomes" id="UP001302745">
    <property type="component" value="Unassembled WGS sequence"/>
</dbReference>
<evidence type="ECO:0000313" key="4">
    <source>
        <dbReference type="Proteomes" id="UP001302745"/>
    </source>
</evidence>
<dbReference type="AlphaFoldDB" id="A0AAN6ZX20"/>
<feature type="region of interest" description="Disordered" evidence="1">
    <location>
        <begin position="42"/>
        <end position="72"/>
    </location>
</feature>